<dbReference type="InterPro" id="IPR041263">
    <property type="entry name" value="Gasdermin_PUB"/>
</dbReference>
<feature type="domain" description="Gasdermin PUB" evidence="3">
    <location>
        <begin position="21"/>
        <end position="187"/>
    </location>
</feature>
<dbReference type="OrthoDB" id="9836623at2759"/>
<evidence type="ECO:0000259" key="3">
    <source>
        <dbReference type="Pfam" id="PF17708"/>
    </source>
</evidence>
<name>A0A8B8VPL5_BALMU</name>
<dbReference type="GO" id="GO:0042742">
    <property type="term" value="P:defense response to bacterium"/>
    <property type="evidence" value="ECO:0007669"/>
    <property type="project" value="TreeGrafter"/>
</dbReference>
<dbReference type="AlphaFoldDB" id="A0A8B8VPL5"/>
<dbReference type="GO" id="GO:0070269">
    <property type="term" value="P:pyroptotic inflammatory response"/>
    <property type="evidence" value="ECO:0007669"/>
    <property type="project" value="TreeGrafter"/>
</dbReference>
<proteinExistence type="predicted"/>
<dbReference type="Proteomes" id="UP000694857">
    <property type="component" value="Chromosome 17"/>
</dbReference>
<dbReference type="PANTHER" id="PTHR16399:SF21">
    <property type="entry name" value="GASDERMIN-C"/>
    <property type="match status" value="1"/>
</dbReference>
<gene>
    <name evidence="5" type="primary">GSDMC</name>
</gene>
<dbReference type="GO" id="GO:0005829">
    <property type="term" value="C:cytosol"/>
    <property type="evidence" value="ECO:0007669"/>
    <property type="project" value="UniProtKB-SubCell"/>
</dbReference>
<dbReference type="RefSeq" id="XP_036686838.1">
    <property type="nucleotide sequence ID" value="XM_036830943.1"/>
</dbReference>
<evidence type="ECO:0000256" key="1">
    <source>
        <dbReference type="ARBA" id="ARBA00004514"/>
    </source>
</evidence>
<dbReference type="GO" id="GO:0005546">
    <property type="term" value="F:phosphatidylinositol-4,5-bisphosphate binding"/>
    <property type="evidence" value="ECO:0007669"/>
    <property type="project" value="TreeGrafter"/>
</dbReference>
<reference evidence="5" key="1">
    <citation type="submission" date="2025-08" db="UniProtKB">
        <authorList>
            <consortium name="RefSeq"/>
        </authorList>
    </citation>
    <scope>IDENTIFICATION</scope>
    <source>
        <tissue evidence="5">Epidermis and Blubber</tissue>
    </source>
</reference>
<protein>
    <submittedName>
        <fullName evidence="5">Gasdermin-C</fullName>
    </submittedName>
</protein>
<dbReference type="GO" id="GO:0001786">
    <property type="term" value="F:phosphatidylserine binding"/>
    <property type="evidence" value="ECO:0007669"/>
    <property type="project" value="TreeGrafter"/>
</dbReference>
<evidence type="ECO:0000256" key="2">
    <source>
        <dbReference type="SAM" id="MobiDB-lite"/>
    </source>
</evidence>
<dbReference type="PANTHER" id="PTHR16399">
    <property type="entry name" value="GASDERMIN"/>
    <property type="match status" value="1"/>
</dbReference>
<dbReference type="GeneID" id="118883796"/>
<accession>A0A8B8VPL5</accession>
<dbReference type="KEGG" id="bmus:118883796"/>
<evidence type="ECO:0000313" key="4">
    <source>
        <dbReference type="Proteomes" id="UP000694857"/>
    </source>
</evidence>
<sequence>MGTMRGPILPMGRIQEPTGQDFKHLQKEVSREMEAMAQLPKDIQDAILHNILARLKDREALQDLMDNLDRGLLDHLDGFGGTFLSEMQEDSRNLWLKLRLHIIYPLKAILVLSDTQHELQAWSMEKRILLQQRELVKSILEPNFKYPWNIPFTLDPKLLTTLQEEGVAVTFSLLEERNLRVAPDSPEGTGDLEAGKPLFALCGSLSALQQLLRPEPSPGRSVQRGLATPPSARPDAGTSAGRSFASCCFPHTGHVVTFLLPSEKLSRLAAFTKAPASTALDDTRSS</sequence>
<dbReference type="GO" id="GO:0070273">
    <property type="term" value="F:phosphatidylinositol-4-phosphate binding"/>
    <property type="evidence" value="ECO:0007669"/>
    <property type="project" value="TreeGrafter"/>
</dbReference>
<comment type="subcellular location">
    <subcellularLocation>
        <location evidence="1">Cytoplasm</location>
        <location evidence="1">Cytosol</location>
    </subcellularLocation>
</comment>
<dbReference type="CTD" id="56169"/>
<dbReference type="InterPro" id="IPR007677">
    <property type="entry name" value="Gasdermin"/>
</dbReference>
<dbReference type="Pfam" id="PF17708">
    <property type="entry name" value="Gasdermin_C"/>
    <property type="match status" value="1"/>
</dbReference>
<evidence type="ECO:0000313" key="5">
    <source>
        <dbReference type="RefSeq" id="XP_036686838.1"/>
    </source>
</evidence>
<organism evidence="4 5">
    <name type="scientific">Balaenoptera musculus</name>
    <name type="common">Blue whale</name>
    <dbReference type="NCBI Taxonomy" id="9771"/>
    <lineage>
        <taxon>Eukaryota</taxon>
        <taxon>Metazoa</taxon>
        <taxon>Chordata</taxon>
        <taxon>Craniata</taxon>
        <taxon>Vertebrata</taxon>
        <taxon>Euteleostomi</taxon>
        <taxon>Mammalia</taxon>
        <taxon>Eutheria</taxon>
        <taxon>Laurasiatheria</taxon>
        <taxon>Artiodactyla</taxon>
        <taxon>Whippomorpha</taxon>
        <taxon>Cetacea</taxon>
        <taxon>Mysticeti</taxon>
        <taxon>Balaenopteridae</taxon>
        <taxon>Balaenoptera</taxon>
    </lineage>
</organism>
<feature type="region of interest" description="Disordered" evidence="2">
    <location>
        <begin position="213"/>
        <end position="238"/>
    </location>
</feature>
<keyword evidence="4" id="KW-1185">Reference proteome</keyword>